<reference evidence="1 2" key="2">
    <citation type="journal article" date="2013" name="Genome Announc.">
        <title>Draft Genome Sequences of Porphyromonas crevioricanis JCM 15906T and Porphyromonas cansulci JCM 13913T Isolated from a Canine Oral Cavity.</title>
        <authorList>
            <person name="Sakamoto M."/>
            <person name="Tanaka N."/>
            <person name="Shiwa Y."/>
            <person name="Yoshikawa H."/>
            <person name="Ohkuma M."/>
        </authorList>
    </citation>
    <scope>NUCLEOTIDE SEQUENCE [LARGE SCALE GENOMIC DNA]</scope>
    <source>
        <strain evidence="1 2">JCM 15906</strain>
    </source>
</reference>
<gene>
    <name evidence="1" type="ORF">PORCRE_1666</name>
</gene>
<dbReference type="Proteomes" id="UP000018031">
    <property type="component" value="Unassembled WGS sequence"/>
</dbReference>
<reference evidence="2" key="1">
    <citation type="journal article" date="2013" name="Genome">
        <title>Draft Genome Sequences of Porphyromonas crevioricanis JCM 15906T and Porphyromonas cansulci JCM 13913T Isolated from a Canine Oral Cavity.</title>
        <authorList>
            <person name="Sakamoto M."/>
            <person name="Tanaka N."/>
            <person name="Shiwa Y."/>
            <person name="Yoshikawa H."/>
            <person name="Ohkuma M."/>
        </authorList>
    </citation>
    <scope>NUCLEOTIDE SEQUENCE [LARGE SCALE GENOMIC DNA]</scope>
    <source>
        <strain evidence="2">JCM 15906</strain>
    </source>
</reference>
<accession>T1CQ20</accession>
<dbReference type="AlphaFoldDB" id="T1CQ20"/>
<sequence>MLCKVIISLSISDYPDVCKLRIFEARNKTNIEEPPVPP</sequence>
<name>T1CQ20_9PORP</name>
<evidence type="ECO:0000313" key="1">
    <source>
        <dbReference type="EMBL" id="GAD05952.1"/>
    </source>
</evidence>
<comment type="caution">
    <text evidence="1">The sequence shown here is derived from an EMBL/GenBank/DDBJ whole genome shotgun (WGS) entry which is preliminary data.</text>
</comment>
<protein>
    <submittedName>
        <fullName evidence="1">Uncharacterized protein</fullName>
    </submittedName>
</protein>
<proteinExistence type="predicted"/>
<organism evidence="1 2">
    <name type="scientific">Porphyromonas crevioricanis JCM 15906</name>
    <dbReference type="NCBI Taxonomy" id="1305617"/>
    <lineage>
        <taxon>Bacteria</taxon>
        <taxon>Pseudomonadati</taxon>
        <taxon>Bacteroidota</taxon>
        <taxon>Bacteroidia</taxon>
        <taxon>Bacteroidales</taxon>
        <taxon>Porphyromonadaceae</taxon>
        <taxon>Porphyromonas</taxon>
    </lineage>
</organism>
<evidence type="ECO:0000313" key="2">
    <source>
        <dbReference type="Proteomes" id="UP000018031"/>
    </source>
</evidence>
<dbReference type="EMBL" id="BAOU01000046">
    <property type="protein sequence ID" value="GAD05952.1"/>
    <property type="molecule type" value="Genomic_DNA"/>
</dbReference>